<dbReference type="AlphaFoldDB" id="A0A6A6XC20"/>
<proteinExistence type="predicted"/>
<dbReference type="Proteomes" id="UP000799757">
    <property type="component" value="Unassembled WGS sequence"/>
</dbReference>
<protein>
    <submittedName>
        <fullName evidence="1">Uncharacterized protein</fullName>
    </submittedName>
</protein>
<keyword evidence="2" id="KW-1185">Reference proteome</keyword>
<dbReference type="EMBL" id="MU001913">
    <property type="protein sequence ID" value="KAF2793818.1"/>
    <property type="molecule type" value="Genomic_DNA"/>
</dbReference>
<sequence>MERTRKIKTNEYFEYCLEVVASNEKTIKLIRDWAESAQQRAQLNLDIAEKVPPLNPTQAESLRHKFLGLVKGYQQAIDLALDHLQALKEHRKSILNGGPTHDCLNPQKYLQDNVEKLINDCHTRNCSLAYILQKTEPERYIYLEKIILDSTEQVEGSTAETGGFLRSRVASAEQTPKSFDDISGRRTIN</sequence>
<evidence type="ECO:0000313" key="1">
    <source>
        <dbReference type="EMBL" id="KAF2793818.1"/>
    </source>
</evidence>
<organism evidence="1 2">
    <name type="scientific">Melanomma pulvis-pyrius CBS 109.77</name>
    <dbReference type="NCBI Taxonomy" id="1314802"/>
    <lineage>
        <taxon>Eukaryota</taxon>
        <taxon>Fungi</taxon>
        <taxon>Dikarya</taxon>
        <taxon>Ascomycota</taxon>
        <taxon>Pezizomycotina</taxon>
        <taxon>Dothideomycetes</taxon>
        <taxon>Pleosporomycetidae</taxon>
        <taxon>Pleosporales</taxon>
        <taxon>Melanommataceae</taxon>
        <taxon>Melanomma</taxon>
    </lineage>
</organism>
<reference evidence="1" key="1">
    <citation type="journal article" date="2020" name="Stud. Mycol.">
        <title>101 Dothideomycetes genomes: a test case for predicting lifestyles and emergence of pathogens.</title>
        <authorList>
            <person name="Haridas S."/>
            <person name="Albert R."/>
            <person name="Binder M."/>
            <person name="Bloem J."/>
            <person name="Labutti K."/>
            <person name="Salamov A."/>
            <person name="Andreopoulos B."/>
            <person name="Baker S."/>
            <person name="Barry K."/>
            <person name="Bills G."/>
            <person name="Bluhm B."/>
            <person name="Cannon C."/>
            <person name="Castanera R."/>
            <person name="Culley D."/>
            <person name="Daum C."/>
            <person name="Ezra D."/>
            <person name="Gonzalez J."/>
            <person name="Henrissat B."/>
            <person name="Kuo A."/>
            <person name="Liang C."/>
            <person name="Lipzen A."/>
            <person name="Lutzoni F."/>
            <person name="Magnuson J."/>
            <person name="Mondo S."/>
            <person name="Nolan M."/>
            <person name="Ohm R."/>
            <person name="Pangilinan J."/>
            <person name="Park H.-J."/>
            <person name="Ramirez L."/>
            <person name="Alfaro M."/>
            <person name="Sun H."/>
            <person name="Tritt A."/>
            <person name="Yoshinaga Y."/>
            <person name="Zwiers L.-H."/>
            <person name="Turgeon B."/>
            <person name="Goodwin S."/>
            <person name="Spatafora J."/>
            <person name="Crous P."/>
            <person name="Grigoriev I."/>
        </authorList>
    </citation>
    <scope>NUCLEOTIDE SEQUENCE</scope>
    <source>
        <strain evidence="1">CBS 109.77</strain>
    </source>
</reference>
<name>A0A6A6XC20_9PLEO</name>
<gene>
    <name evidence="1" type="ORF">K505DRAFT_361649</name>
</gene>
<evidence type="ECO:0000313" key="2">
    <source>
        <dbReference type="Proteomes" id="UP000799757"/>
    </source>
</evidence>
<accession>A0A6A6XC20</accession>